<reference evidence="2" key="1">
    <citation type="submission" date="2022-01" db="EMBL/GenBank/DDBJ databases">
        <title>Complete genome of Methanomicrobium antiquum DSM 21220.</title>
        <authorList>
            <person name="Chen S.-C."/>
            <person name="You Y.-T."/>
            <person name="Zhou Y.-Z."/>
            <person name="Lai M.-C."/>
        </authorList>
    </citation>
    <scope>NUCLEOTIDE SEQUENCE</scope>
    <source>
        <strain evidence="2">DSM 21220</strain>
    </source>
</reference>
<keyword evidence="1" id="KW-1133">Transmembrane helix</keyword>
<keyword evidence="1" id="KW-0812">Transmembrane</keyword>
<dbReference type="KEGG" id="manq:L1994_10930"/>
<protein>
    <submittedName>
        <fullName evidence="2">Uncharacterized protein</fullName>
    </submittedName>
</protein>
<sequence>MNFEKEEKFALMLLIIVFFAVLASHLILSTADKSSFAKTYTNSSAEGELVVLTANVSEIYKTNTGGHLIIKTSGPDIFFRLGADYEDLFSDNFLSDKKIIKATGLVSVYNGNAEIIVSDLKDIEFLESEVC</sequence>
<proteinExistence type="predicted"/>
<dbReference type="EMBL" id="CP091092">
    <property type="protein sequence ID" value="WFN36640.1"/>
    <property type="molecule type" value="Genomic_DNA"/>
</dbReference>
<keyword evidence="1" id="KW-0472">Membrane</keyword>
<evidence type="ECO:0000313" key="3">
    <source>
        <dbReference type="Proteomes" id="UP001218895"/>
    </source>
</evidence>
<name>A0AAF0JMK6_9EURY</name>
<organism evidence="2 3">
    <name type="scientific">Methanomicrobium antiquum</name>
    <dbReference type="NCBI Taxonomy" id="487686"/>
    <lineage>
        <taxon>Archaea</taxon>
        <taxon>Methanobacteriati</taxon>
        <taxon>Methanobacteriota</taxon>
        <taxon>Stenosarchaea group</taxon>
        <taxon>Methanomicrobia</taxon>
        <taxon>Methanomicrobiales</taxon>
        <taxon>Methanomicrobiaceae</taxon>
        <taxon>Methanomicrobium</taxon>
    </lineage>
</organism>
<dbReference type="AlphaFoldDB" id="A0AAF0JMK6"/>
<dbReference type="Proteomes" id="UP001218895">
    <property type="component" value="Chromosome"/>
</dbReference>
<keyword evidence="3" id="KW-1185">Reference proteome</keyword>
<evidence type="ECO:0000313" key="2">
    <source>
        <dbReference type="EMBL" id="WFN36640.1"/>
    </source>
</evidence>
<dbReference type="RefSeq" id="WP_278099475.1">
    <property type="nucleotide sequence ID" value="NZ_CP091092.1"/>
</dbReference>
<feature type="transmembrane region" description="Helical" evidence="1">
    <location>
        <begin position="9"/>
        <end position="28"/>
    </location>
</feature>
<dbReference type="GeneID" id="79950919"/>
<evidence type="ECO:0000256" key="1">
    <source>
        <dbReference type="SAM" id="Phobius"/>
    </source>
</evidence>
<accession>A0AAF0JMK6</accession>
<gene>
    <name evidence="2" type="ORF">L1994_10930</name>
</gene>